<protein>
    <submittedName>
        <fullName evidence="2">Uncharacterized protein</fullName>
    </submittedName>
</protein>
<dbReference type="EMBL" id="WTPW01001102">
    <property type="protein sequence ID" value="KAF0456628.1"/>
    <property type="molecule type" value="Genomic_DNA"/>
</dbReference>
<comment type="caution">
    <text evidence="2">The sequence shown here is derived from an EMBL/GenBank/DDBJ whole genome shotgun (WGS) entry which is preliminary data.</text>
</comment>
<dbReference type="Proteomes" id="UP000439903">
    <property type="component" value="Unassembled WGS sequence"/>
</dbReference>
<feature type="compositionally biased region" description="Polar residues" evidence="1">
    <location>
        <begin position="40"/>
        <end position="55"/>
    </location>
</feature>
<reference evidence="2 3" key="1">
    <citation type="journal article" date="2019" name="Environ. Microbiol.">
        <title>At the nexus of three kingdoms: the genome of the mycorrhizal fungus Gigaspora margarita provides insights into plant, endobacterial and fungal interactions.</title>
        <authorList>
            <person name="Venice F."/>
            <person name="Ghignone S."/>
            <person name="Salvioli di Fossalunga A."/>
            <person name="Amselem J."/>
            <person name="Novero M."/>
            <person name="Xianan X."/>
            <person name="Sedzielewska Toro K."/>
            <person name="Morin E."/>
            <person name="Lipzen A."/>
            <person name="Grigoriev I.V."/>
            <person name="Henrissat B."/>
            <person name="Martin F.M."/>
            <person name="Bonfante P."/>
        </authorList>
    </citation>
    <scope>NUCLEOTIDE SEQUENCE [LARGE SCALE GENOMIC DNA]</scope>
    <source>
        <strain evidence="2 3">BEG34</strain>
    </source>
</reference>
<proteinExistence type="predicted"/>
<evidence type="ECO:0000256" key="1">
    <source>
        <dbReference type="SAM" id="MobiDB-lite"/>
    </source>
</evidence>
<keyword evidence="3" id="KW-1185">Reference proteome</keyword>
<gene>
    <name evidence="2" type="ORF">F8M41_001342</name>
</gene>
<name>A0A8H4A872_GIGMA</name>
<accession>A0A8H4A872</accession>
<evidence type="ECO:0000313" key="2">
    <source>
        <dbReference type="EMBL" id="KAF0456628.1"/>
    </source>
</evidence>
<feature type="region of interest" description="Disordered" evidence="1">
    <location>
        <begin position="1"/>
        <end position="89"/>
    </location>
</feature>
<organism evidence="2 3">
    <name type="scientific">Gigaspora margarita</name>
    <dbReference type="NCBI Taxonomy" id="4874"/>
    <lineage>
        <taxon>Eukaryota</taxon>
        <taxon>Fungi</taxon>
        <taxon>Fungi incertae sedis</taxon>
        <taxon>Mucoromycota</taxon>
        <taxon>Glomeromycotina</taxon>
        <taxon>Glomeromycetes</taxon>
        <taxon>Diversisporales</taxon>
        <taxon>Gigasporaceae</taxon>
        <taxon>Gigaspora</taxon>
    </lineage>
</organism>
<dbReference type="AlphaFoldDB" id="A0A8H4A872"/>
<sequence>MQTPSNLLIRHNQSNKNQATRKPTHSLHFTYPVKSRTTRQRSPAPSSRSKTQQSKLYLEKQNKPNEEIQDSTKKGKPNKEIRLGTMYLT</sequence>
<feature type="compositionally biased region" description="Polar residues" evidence="1">
    <location>
        <begin position="1"/>
        <end position="21"/>
    </location>
</feature>
<evidence type="ECO:0000313" key="3">
    <source>
        <dbReference type="Proteomes" id="UP000439903"/>
    </source>
</evidence>
<feature type="compositionally biased region" description="Basic and acidic residues" evidence="1">
    <location>
        <begin position="57"/>
        <end position="82"/>
    </location>
</feature>